<keyword evidence="3" id="KW-1185">Reference proteome</keyword>
<gene>
    <name evidence="2" type="ordered locus">Os01g0705600</name>
    <name evidence="2" type="ORF">OSNPB_010705600</name>
</gene>
<reference evidence="3" key="1">
    <citation type="journal article" date="2005" name="Nature">
        <title>The map-based sequence of the rice genome.</title>
        <authorList>
            <consortium name="International rice genome sequencing project (IRGSP)"/>
            <person name="Matsumoto T."/>
            <person name="Wu J."/>
            <person name="Kanamori H."/>
            <person name="Katayose Y."/>
            <person name="Fujisawa M."/>
            <person name="Namiki N."/>
            <person name="Mizuno H."/>
            <person name="Yamamoto K."/>
            <person name="Antonio B.A."/>
            <person name="Baba T."/>
            <person name="Sakata K."/>
            <person name="Nagamura Y."/>
            <person name="Aoki H."/>
            <person name="Arikawa K."/>
            <person name="Arita K."/>
            <person name="Bito T."/>
            <person name="Chiden Y."/>
            <person name="Fujitsuka N."/>
            <person name="Fukunaka R."/>
            <person name="Hamada M."/>
            <person name="Harada C."/>
            <person name="Hayashi A."/>
            <person name="Hijishita S."/>
            <person name="Honda M."/>
            <person name="Hosokawa S."/>
            <person name="Ichikawa Y."/>
            <person name="Idonuma A."/>
            <person name="Iijima M."/>
            <person name="Ikeda M."/>
            <person name="Ikeno M."/>
            <person name="Ito K."/>
            <person name="Ito S."/>
            <person name="Ito T."/>
            <person name="Ito Y."/>
            <person name="Ito Y."/>
            <person name="Iwabuchi A."/>
            <person name="Kamiya K."/>
            <person name="Karasawa W."/>
            <person name="Kurita K."/>
            <person name="Katagiri S."/>
            <person name="Kikuta A."/>
            <person name="Kobayashi H."/>
            <person name="Kobayashi N."/>
            <person name="Machita K."/>
            <person name="Maehara T."/>
            <person name="Masukawa M."/>
            <person name="Mizubayashi T."/>
            <person name="Mukai Y."/>
            <person name="Nagasaki H."/>
            <person name="Nagata Y."/>
            <person name="Naito S."/>
            <person name="Nakashima M."/>
            <person name="Nakama Y."/>
            <person name="Nakamichi Y."/>
            <person name="Nakamura M."/>
            <person name="Meguro A."/>
            <person name="Negishi M."/>
            <person name="Ohta I."/>
            <person name="Ohta T."/>
            <person name="Okamoto M."/>
            <person name="Ono N."/>
            <person name="Saji S."/>
            <person name="Sakaguchi M."/>
            <person name="Sakai K."/>
            <person name="Shibata M."/>
            <person name="Shimokawa T."/>
            <person name="Song J."/>
            <person name="Takazaki Y."/>
            <person name="Terasawa K."/>
            <person name="Tsugane M."/>
            <person name="Tsuji K."/>
            <person name="Ueda S."/>
            <person name="Waki K."/>
            <person name="Yamagata H."/>
            <person name="Yamamoto M."/>
            <person name="Yamamoto S."/>
            <person name="Yamane H."/>
            <person name="Yoshiki S."/>
            <person name="Yoshihara R."/>
            <person name="Yukawa K."/>
            <person name="Zhong H."/>
            <person name="Yano M."/>
            <person name="Yuan Q."/>
            <person name="Ouyang S."/>
            <person name="Liu J."/>
            <person name="Jones K.M."/>
            <person name="Gansberger K."/>
            <person name="Moffat K."/>
            <person name="Hill J."/>
            <person name="Bera J."/>
            <person name="Fadrosh D."/>
            <person name="Jin S."/>
            <person name="Johri S."/>
            <person name="Kim M."/>
            <person name="Overton L."/>
            <person name="Reardon M."/>
            <person name="Tsitrin T."/>
            <person name="Vuong H."/>
            <person name="Weaver B."/>
            <person name="Ciecko A."/>
            <person name="Tallon L."/>
            <person name="Jackson J."/>
            <person name="Pai G."/>
            <person name="Aken S.V."/>
            <person name="Utterback T."/>
            <person name="Reidmuller S."/>
            <person name="Feldblyum T."/>
            <person name="Hsiao J."/>
            <person name="Zismann V."/>
            <person name="Iobst S."/>
            <person name="de Vazeille A.R."/>
            <person name="Buell C.R."/>
            <person name="Ying K."/>
            <person name="Li Y."/>
            <person name="Lu T."/>
            <person name="Huang Y."/>
            <person name="Zhao Q."/>
            <person name="Feng Q."/>
            <person name="Zhang L."/>
            <person name="Zhu J."/>
            <person name="Weng Q."/>
            <person name="Mu J."/>
            <person name="Lu Y."/>
            <person name="Fan D."/>
            <person name="Liu Y."/>
            <person name="Guan J."/>
            <person name="Zhang Y."/>
            <person name="Yu S."/>
            <person name="Liu X."/>
            <person name="Zhang Y."/>
            <person name="Hong G."/>
            <person name="Han B."/>
            <person name="Choisne N."/>
            <person name="Demange N."/>
            <person name="Orjeda G."/>
            <person name="Samain S."/>
            <person name="Cattolico L."/>
            <person name="Pelletier E."/>
            <person name="Couloux A."/>
            <person name="Segurens B."/>
            <person name="Wincker P."/>
            <person name="D'Hont A."/>
            <person name="Scarpelli C."/>
            <person name="Weissenbach J."/>
            <person name="Salanoubat M."/>
            <person name="Quetier F."/>
            <person name="Yu Y."/>
            <person name="Kim H.R."/>
            <person name="Rambo T."/>
            <person name="Currie J."/>
            <person name="Collura K."/>
            <person name="Luo M."/>
            <person name="Yang T."/>
            <person name="Ammiraju J.S.S."/>
            <person name="Engler F."/>
            <person name="Soderlund C."/>
            <person name="Wing R.A."/>
            <person name="Palmer L.E."/>
            <person name="de la Bastide M."/>
            <person name="Spiegel L."/>
            <person name="Nascimento L."/>
            <person name="Zutavern T."/>
            <person name="O'Shaughnessy A."/>
            <person name="Dike S."/>
            <person name="Dedhia N."/>
            <person name="Preston R."/>
            <person name="Balija V."/>
            <person name="McCombie W.R."/>
            <person name="Chow T."/>
            <person name="Chen H."/>
            <person name="Chung M."/>
            <person name="Chen C."/>
            <person name="Shaw J."/>
            <person name="Wu H."/>
            <person name="Hsiao K."/>
            <person name="Chao Y."/>
            <person name="Chu M."/>
            <person name="Cheng C."/>
            <person name="Hour A."/>
            <person name="Lee P."/>
            <person name="Lin S."/>
            <person name="Lin Y."/>
            <person name="Liou J."/>
            <person name="Liu S."/>
            <person name="Hsing Y."/>
            <person name="Raghuvanshi S."/>
            <person name="Mohanty A."/>
            <person name="Bharti A.K."/>
            <person name="Gaur A."/>
            <person name="Gupta V."/>
            <person name="Kumar D."/>
            <person name="Ravi V."/>
            <person name="Vij S."/>
            <person name="Kapur A."/>
            <person name="Khurana P."/>
            <person name="Khurana P."/>
            <person name="Khurana J.P."/>
            <person name="Tyagi A.K."/>
            <person name="Gaikwad K."/>
            <person name="Singh A."/>
            <person name="Dalal V."/>
            <person name="Srivastava S."/>
            <person name="Dixit A."/>
            <person name="Pal A.K."/>
            <person name="Ghazi I.A."/>
            <person name="Yadav M."/>
            <person name="Pandit A."/>
            <person name="Bhargava A."/>
            <person name="Sureshbabu K."/>
            <person name="Batra K."/>
            <person name="Sharma T.R."/>
            <person name="Mohapatra T."/>
            <person name="Singh N.K."/>
            <person name="Messing J."/>
            <person name="Nelson A.B."/>
            <person name="Fuks G."/>
            <person name="Kavchok S."/>
            <person name="Keizer G."/>
            <person name="Linton E."/>
            <person name="Llaca V."/>
            <person name="Song R."/>
            <person name="Tanyolac B."/>
            <person name="Young S."/>
            <person name="Ho-Il K."/>
            <person name="Hahn J.H."/>
            <person name="Sangsakoo G."/>
            <person name="Vanavichit A."/>
            <person name="de Mattos Luiz.A.T."/>
            <person name="Zimmer P.D."/>
            <person name="Malone G."/>
            <person name="Dellagostin O."/>
            <person name="de Oliveira A.C."/>
            <person name="Bevan M."/>
            <person name="Bancroft I."/>
            <person name="Minx P."/>
            <person name="Cordum H."/>
            <person name="Wilson R."/>
            <person name="Cheng Z."/>
            <person name="Jin W."/>
            <person name="Jiang J."/>
            <person name="Leong S.A."/>
            <person name="Iwama H."/>
            <person name="Gojobori T."/>
            <person name="Itoh T."/>
            <person name="Niimura Y."/>
            <person name="Fujii Y."/>
            <person name="Habara T."/>
            <person name="Sakai H."/>
            <person name="Sato Y."/>
            <person name="Wilson G."/>
            <person name="Kumar K."/>
            <person name="McCouch S."/>
            <person name="Juretic N."/>
            <person name="Hoen D."/>
            <person name="Wright S."/>
            <person name="Bruskiewich R."/>
            <person name="Bureau T."/>
            <person name="Miyao A."/>
            <person name="Hirochika H."/>
            <person name="Nishikawa T."/>
            <person name="Kadowaki K."/>
            <person name="Sugiura M."/>
            <person name="Burr B."/>
            <person name="Sasaki T."/>
        </authorList>
    </citation>
    <scope>NUCLEOTIDE SEQUENCE [LARGE SCALE GENOMIC DNA]</scope>
    <source>
        <strain evidence="3">cv. Nipponbare</strain>
    </source>
</reference>
<proteinExistence type="predicted"/>
<reference evidence="2 3" key="3">
    <citation type="journal article" date="2013" name="Rice">
        <title>Improvement of the Oryza sativa Nipponbare reference genome using next generation sequence and optical map data.</title>
        <authorList>
            <person name="Kawahara Y."/>
            <person name="de la Bastide M."/>
            <person name="Hamilton J.P."/>
            <person name="Kanamori H."/>
            <person name="McCombie W.R."/>
            <person name="Ouyang S."/>
            <person name="Schwartz D.C."/>
            <person name="Tanaka T."/>
            <person name="Wu J."/>
            <person name="Zhou S."/>
            <person name="Childs K.L."/>
            <person name="Davidson R.M."/>
            <person name="Lin H."/>
            <person name="Quesada-Ocampo L."/>
            <person name="Vaillancourt B."/>
            <person name="Sakai H."/>
            <person name="Lee S.S."/>
            <person name="Kim J."/>
            <person name="Numa H."/>
            <person name="Itoh T."/>
            <person name="Buell C.R."/>
            <person name="Matsumoto T."/>
        </authorList>
    </citation>
    <scope>NUCLEOTIDE SEQUENCE [LARGE SCALE GENOMIC DNA]</scope>
    <source>
        <strain evidence="3">cv. Nipponbare</strain>
    </source>
</reference>
<protein>
    <submittedName>
        <fullName evidence="2">Os01g0705600 protein</fullName>
    </submittedName>
</protein>
<organism evidence="2 3">
    <name type="scientific">Oryza sativa subsp. japonica</name>
    <name type="common">Rice</name>
    <dbReference type="NCBI Taxonomy" id="39947"/>
    <lineage>
        <taxon>Eukaryota</taxon>
        <taxon>Viridiplantae</taxon>
        <taxon>Streptophyta</taxon>
        <taxon>Embryophyta</taxon>
        <taxon>Tracheophyta</taxon>
        <taxon>Spermatophyta</taxon>
        <taxon>Magnoliopsida</taxon>
        <taxon>Liliopsida</taxon>
        <taxon>Poales</taxon>
        <taxon>Poaceae</taxon>
        <taxon>BOP clade</taxon>
        <taxon>Oryzoideae</taxon>
        <taxon>Oryzeae</taxon>
        <taxon>Oryzinae</taxon>
        <taxon>Oryza</taxon>
        <taxon>Oryza sativa</taxon>
    </lineage>
</organism>
<dbReference type="Proteomes" id="UP000059680">
    <property type="component" value="Chromosome 1"/>
</dbReference>
<sequence>MTLDSSPSLTVPGSLTPSSPTSQCPGLFHESEPYDHLRCHVPLVDASPWMPLPQPSFLALAAKSAFSLDLMVAWAEELGVGVLARFTGDSGR</sequence>
<feature type="region of interest" description="Disordered" evidence="1">
    <location>
        <begin position="1"/>
        <end position="27"/>
    </location>
</feature>
<dbReference type="PaxDb" id="39947-A0A0P0V758"/>
<name>A0A0P0V758_ORYSJ</name>
<accession>A0A0P0V758</accession>
<dbReference type="AlphaFoldDB" id="A0A0P0V758"/>
<dbReference type="InParanoid" id="A0A0P0V758"/>
<evidence type="ECO:0000313" key="3">
    <source>
        <dbReference type="Proteomes" id="UP000059680"/>
    </source>
</evidence>
<dbReference type="EMBL" id="AP014957">
    <property type="protein sequence ID" value="BAS73931.1"/>
    <property type="molecule type" value="Genomic_DNA"/>
</dbReference>
<feature type="compositionally biased region" description="Polar residues" evidence="1">
    <location>
        <begin position="1"/>
        <end position="24"/>
    </location>
</feature>
<evidence type="ECO:0000313" key="2">
    <source>
        <dbReference type="EMBL" id="BAS73931.1"/>
    </source>
</evidence>
<reference evidence="2 3" key="2">
    <citation type="journal article" date="2013" name="Plant Cell Physiol.">
        <title>Rice Annotation Project Database (RAP-DB): an integrative and interactive database for rice genomics.</title>
        <authorList>
            <person name="Sakai H."/>
            <person name="Lee S.S."/>
            <person name="Tanaka T."/>
            <person name="Numa H."/>
            <person name="Kim J."/>
            <person name="Kawahara Y."/>
            <person name="Wakimoto H."/>
            <person name="Yang C.C."/>
            <person name="Iwamoto M."/>
            <person name="Abe T."/>
            <person name="Yamada Y."/>
            <person name="Muto A."/>
            <person name="Inokuchi H."/>
            <person name="Ikemura T."/>
            <person name="Matsumoto T."/>
            <person name="Sasaki T."/>
            <person name="Itoh T."/>
        </authorList>
    </citation>
    <scope>NUCLEOTIDE SEQUENCE [LARGE SCALE GENOMIC DNA]</scope>
    <source>
        <strain evidence="3">cv. Nipponbare</strain>
    </source>
</reference>
<evidence type="ECO:0000256" key="1">
    <source>
        <dbReference type="SAM" id="MobiDB-lite"/>
    </source>
</evidence>